<dbReference type="GO" id="GO:0046872">
    <property type="term" value="F:metal ion binding"/>
    <property type="evidence" value="ECO:0007669"/>
    <property type="project" value="UniProtKB-KW"/>
</dbReference>
<comment type="similarity">
    <text evidence="4">Belongs to the glycosyltransferase 13 family.</text>
</comment>
<dbReference type="GO" id="GO:0000139">
    <property type="term" value="C:Golgi membrane"/>
    <property type="evidence" value="ECO:0007669"/>
    <property type="project" value="UniProtKB-SubCell"/>
</dbReference>
<name>A0A813GFM4_POLGL</name>
<evidence type="ECO:0000256" key="4">
    <source>
        <dbReference type="ARBA" id="ARBA00006492"/>
    </source>
</evidence>
<evidence type="ECO:0000256" key="9">
    <source>
        <dbReference type="ARBA" id="ARBA00022968"/>
    </source>
</evidence>
<comment type="subcellular location">
    <subcellularLocation>
        <location evidence="2">Golgi apparatus membrane</location>
        <topology evidence="2">Single-pass type II membrane protein</topology>
    </subcellularLocation>
</comment>
<keyword evidence="13" id="KW-0464">Manganese</keyword>
<evidence type="ECO:0000256" key="14">
    <source>
        <dbReference type="SAM" id="MobiDB-lite"/>
    </source>
</evidence>
<evidence type="ECO:0008006" key="17">
    <source>
        <dbReference type="Google" id="ProtNLM"/>
    </source>
</evidence>
<dbReference type="InterPro" id="IPR029044">
    <property type="entry name" value="Nucleotide-diphossugar_trans"/>
</dbReference>
<comment type="pathway">
    <text evidence="3">Protein modification; protein glycosylation.</text>
</comment>
<sequence length="826" mass="89355">REILPLWPKDKNSWKPWLGRLFADKGAQCLFPEVSRVSLASADCLGKGEGSDLSAPKVASSMAAEPRKCSEEEAQLQRSSALSVMSGGLAVNLGDTSRLEAAAYRDLFLRSWPGGQGLQQSRALSSVEELEAFLGHEPLREASTLYKAENGDRDRALGQPPLRLVVRRQGVLQESRKRTDSWPSVAAYFGFSPNEPRATYMGIMRIWWRNLVLYLVVDPASPLLLEVEGAGLWSWFSGGRHSPQVPGSAFARRLALGASLKEPPPRPVPPGVEVGAAPLGESCSRHCESRRQVCIDADLMAIASCAAPLTLAFGCKGCTELADDSSAPGLLRDSGHCVGGARAPGAPKGTDLRAGDCAASSPRVRRLCVCRKPRRRQRDLSAGALPRLMSPGRRFSREVSVATIETGTSAQRLGAFSAAVAGRLPGAHTTNAVNVSRFAMPSGGPPPKSVVEAAEQILVLVVAPAVQENNWRALRETLDALREVSGMRPSRVLVANRGEKQSLDLIKEFGFQSLPLGLELAADVSEPRRIAATYRDALDGAAAAAKAVQARSILVLEEGLRLSPDLLSFVGQLEAVLQVDRSAWCVSAWNDNGLAPYVADATVVIRADWFSGIAWLARLDTVVNELLPRWPEVHWRKRVWEMQTRSGRQCLIPEVSRAVPKILVSKDGLPKAAGQKLSVAEELILRGSPLVRSTGVDLGDVYRLHQGRYSRLFLSDWPQEGLANAKPLLSLRPLADGRANSGGPWILTFKNKDVETDVSWKAVASFFGLWPEAPIRGAYLGVLRLRWRDSVLFLVASSSPLLASSGEQHVGEKNGSSTLPLSVDLQ</sequence>
<evidence type="ECO:0000256" key="10">
    <source>
        <dbReference type="ARBA" id="ARBA00022989"/>
    </source>
</evidence>
<evidence type="ECO:0000256" key="12">
    <source>
        <dbReference type="ARBA" id="ARBA00023136"/>
    </source>
</evidence>
<dbReference type="Gene3D" id="3.90.550.10">
    <property type="entry name" value="Spore Coat Polysaccharide Biosynthesis Protein SpsA, Chain A"/>
    <property type="match status" value="1"/>
</dbReference>
<dbReference type="GO" id="GO:0016266">
    <property type="term" value="P:protein O-linked glycosylation via N-acetyl-galactosamine"/>
    <property type="evidence" value="ECO:0007669"/>
    <property type="project" value="TreeGrafter"/>
</dbReference>
<dbReference type="UniPathway" id="UPA00378"/>
<dbReference type="OrthoDB" id="440755at2759"/>
<dbReference type="AlphaFoldDB" id="A0A813GFM4"/>
<proteinExistence type="inferred from homology"/>
<keyword evidence="7" id="KW-0812">Transmembrane</keyword>
<evidence type="ECO:0000313" key="16">
    <source>
        <dbReference type="Proteomes" id="UP000654075"/>
    </source>
</evidence>
<feature type="non-terminal residue" evidence="15">
    <location>
        <position position="826"/>
    </location>
</feature>
<dbReference type="PANTHER" id="PTHR46396">
    <property type="entry name" value="PROTEIN O-LINKED-MANNOSE BETA-1,2-N-ACETYLGLUCOSAMINYLTRANSFERASE 1"/>
    <property type="match status" value="1"/>
</dbReference>
<evidence type="ECO:0000256" key="11">
    <source>
        <dbReference type="ARBA" id="ARBA00023034"/>
    </source>
</evidence>
<keyword evidence="8" id="KW-0479">Metal-binding</keyword>
<keyword evidence="12" id="KW-0472">Membrane</keyword>
<evidence type="ECO:0000256" key="7">
    <source>
        <dbReference type="ARBA" id="ARBA00022692"/>
    </source>
</evidence>
<keyword evidence="10" id="KW-1133">Transmembrane helix</keyword>
<gene>
    <name evidence="15" type="ORF">PGLA1383_LOCUS41172</name>
</gene>
<dbReference type="SUPFAM" id="SSF53448">
    <property type="entry name" value="Nucleotide-diphospho-sugar transferases"/>
    <property type="match status" value="1"/>
</dbReference>
<keyword evidence="6" id="KW-0808">Transferase</keyword>
<dbReference type="Pfam" id="PF03071">
    <property type="entry name" value="GNT-I"/>
    <property type="match status" value="1"/>
</dbReference>
<keyword evidence="5" id="KW-0328">Glycosyltransferase</keyword>
<evidence type="ECO:0000256" key="8">
    <source>
        <dbReference type="ARBA" id="ARBA00022723"/>
    </source>
</evidence>
<dbReference type="GO" id="GO:0047223">
    <property type="term" value="F:beta-1,3-galactosyl-O-glycosyl-glycoprotein beta-1,3-N-acetylglucosaminyltransferase activity"/>
    <property type="evidence" value="ECO:0007669"/>
    <property type="project" value="TreeGrafter"/>
</dbReference>
<evidence type="ECO:0000256" key="2">
    <source>
        <dbReference type="ARBA" id="ARBA00004323"/>
    </source>
</evidence>
<comment type="caution">
    <text evidence="15">The sequence shown here is derived from an EMBL/GenBank/DDBJ whole genome shotgun (WGS) entry which is preliminary data.</text>
</comment>
<reference evidence="15" key="1">
    <citation type="submission" date="2021-02" db="EMBL/GenBank/DDBJ databases">
        <authorList>
            <person name="Dougan E. K."/>
            <person name="Rhodes N."/>
            <person name="Thang M."/>
            <person name="Chan C."/>
        </authorList>
    </citation>
    <scope>NUCLEOTIDE SEQUENCE</scope>
</reference>
<keyword evidence="11" id="KW-0333">Golgi apparatus</keyword>
<organism evidence="15 16">
    <name type="scientific">Polarella glacialis</name>
    <name type="common">Dinoflagellate</name>
    <dbReference type="NCBI Taxonomy" id="89957"/>
    <lineage>
        <taxon>Eukaryota</taxon>
        <taxon>Sar</taxon>
        <taxon>Alveolata</taxon>
        <taxon>Dinophyceae</taxon>
        <taxon>Suessiales</taxon>
        <taxon>Suessiaceae</taxon>
        <taxon>Polarella</taxon>
    </lineage>
</organism>
<feature type="region of interest" description="Disordered" evidence="14">
    <location>
        <begin position="805"/>
        <end position="826"/>
    </location>
</feature>
<evidence type="ECO:0000256" key="13">
    <source>
        <dbReference type="ARBA" id="ARBA00023211"/>
    </source>
</evidence>
<evidence type="ECO:0000256" key="1">
    <source>
        <dbReference type="ARBA" id="ARBA00001936"/>
    </source>
</evidence>
<dbReference type="InterPro" id="IPR004139">
    <property type="entry name" value="Glyco_trans_13"/>
</dbReference>
<keyword evidence="16" id="KW-1185">Reference proteome</keyword>
<keyword evidence="9" id="KW-0735">Signal-anchor</keyword>
<comment type="cofactor">
    <cofactor evidence="1">
        <name>Mn(2+)</name>
        <dbReference type="ChEBI" id="CHEBI:29035"/>
    </cofactor>
</comment>
<evidence type="ECO:0000256" key="6">
    <source>
        <dbReference type="ARBA" id="ARBA00022679"/>
    </source>
</evidence>
<dbReference type="PANTHER" id="PTHR46396:SF2">
    <property type="entry name" value="ILEI_PANDER DOMAIN-CONTAINING PROTEIN"/>
    <property type="match status" value="1"/>
</dbReference>
<protein>
    <recommendedName>
        <fullName evidence="17">Alpha-1,3-mannosyl-glycoprotein 2-beta-N-acetylglucosaminyltransferase</fullName>
    </recommendedName>
</protein>
<dbReference type="Proteomes" id="UP000654075">
    <property type="component" value="Unassembled WGS sequence"/>
</dbReference>
<evidence type="ECO:0000256" key="5">
    <source>
        <dbReference type="ARBA" id="ARBA00022676"/>
    </source>
</evidence>
<feature type="non-terminal residue" evidence="15">
    <location>
        <position position="1"/>
    </location>
</feature>
<dbReference type="InterPro" id="IPR052463">
    <property type="entry name" value="O-linked_mannose_GnT"/>
</dbReference>
<accession>A0A813GFM4</accession>
<evidence type="ECO:0000256" key="3">
    <source>
        <dbReference type="ARBA" id="ARBA00004922"/>
    </source>
</evidence>
<dbReference type="EMBL" id="CAJNNV010028282">
    <property type="protein sequence ID" value="CAE8623977.1"/>
    <property type="molecule type" value="Genomic_DNA"/>
</dbReference>
<evidence type="ECO:0000313" key="15">
    <source>
        <dbReference type="EMBL" id="CAE8623977.1"/>
    </source>
</evidence>
<feature type="compositionally biased region" description="Polar residues" evidence="14">
    <location>
        <begin position="814"/>
        <end position="826"/>
    </location>
</feature>